<dbReference type="InterPro" id="IPR043592">
    <property type="entry name" value="FMNL_animal"/>
</dbReference>
<comment type="similarity">
    <text evidence="1">Belongs to the formin homology family.</text>
</comment>
<dbReference type="GO" id="GO:0045010">
    <property type="term" value="P:actin nucleation"/>
    <property type="evidence" value="ECO:0007669"/>
    <property type="project" value="InterPro"/>
</dbReference>
<comment type="caution">
    <text evidence="3">The sequence shown here is derived from an EMBL/GenBank/DDBJ whole genome shotgun (WGS) entry which is preliminary data.</text>
</comment>
<feature type="domain" description="FH2" evidence="2">
    <location>
        <begin position="3"/>
        <end position="400"/>
    </location>
</feature>
<dbReference type="AlphaFoldDB" id="A0A8S3YXW1"/>
<evidence type="ECO:0000313" key="3">
    <source>
        <dbReference type="EMBL" id="CAG5120372.1"/>
    </source>
</evidence>
<dbReference type="InterPro" id="IPR042201">
    <property type="entry name" value="FH2_Formin_sf"/>
</dbReference>
<organism evidence="3 4">
    <name type="scientific">Candidula unifasciata</name>
    <dbReference type="NCBI Taxonomy" id="100452"/>
    <lineage>
        <taxon>Eukaryota</taxon>
        <taxon>Metazoa</taxon>
        <taxon>Spiralia</taxon>
        <taxon>Lophotrochozoa</taxon>
        <taxon>Mollusca</taxon>
        <taxon>Gastropoda</taxon>
        <taxon>Heterobranchia</taxon>
        <taxon>Euthyneura</taxon>
        <taxon>Panpulmonata</taxon>
        <taxon>Eupulmonata</taxon>
        <taxon>Stylommatophora</taxon>
        <taxon>Helicina</taxon>
        <taxon>Helicoidea</taxon>
        <taxon>Geomitridae</taxon>
        <taxon>Candidula</taxon>
    </lineage>
</organism>
<evidence type="ECO:0000313" key="4">
    <source>
        <dbReference type="Proteomes" id="UP000678393"/>
    </source>
</evidence>
<name>A0A8S3YXW1_9EUPU</name>
<proteinExistence type="inferred from homology"/>
<dbReference type="OrthoDB" id="1668162at2759"/>
<protein>
    <recommendedName>
        <fullName evidence="2">FH2 domain-containing protein</fullName>
    </recommendedName>
</protein>
<dbReference type="GO" id="GO:0008360">
    <property type="term" value="P:regulation of cell shape"/>
    <property type="evidence" value="ECO:0007669"/>
    <property type="project" value="TreeGrafter"/>
</dbReference>
<dbReference type="GO" id="GO:0030866">
    <property type="term" value="P:cortical actin cytoskeleton organization"/>
    <property type="evidence" value="ECO:0007669"/>
    <property type="project" value="TreeGrafter"/>
</dbReference>
<gene>
    <name evidence="3" type="ORF">CUNI_LOCUS5930</name>
</gene>
<dbReference type="Pfam" id="PF02181">
    <property type="entry name" value="FH2"/>
    <property type="match status" value="1"/>
</dbReference>
<dbReference type="InterPro" id="IPR015425">
    <property type="entry name" value="FH2_Formin"/>
</dbReference>
<dbReference type="GO" id="GO:0051015">
    <property type="term" value="F:actin filament binding"/>
    <property type="evidence" value="ECO:0007669"/>
    <property type="project" value="TreeGrafter"/>
</dbReference>
<dbReference type="SUPFAM" id="SSF101447">
    <property type="entry name" value="Formin homology 2 domain (FH2 domain)"/>
    <property type="match status" value="1"/>
</dbReference>
<evidence type="ECO:0000256" key="1">
    <source>
        <dbReference type="ARBA" id="ARBA00023449"/>
    </source>
</evidence>
<dbReference type="PRINTS" id="PR00828">
    <property type="entry name" value="FORMIN"/>
</dbReference>
<dbReference type="Gene3D" id="1.20.58.2220">
    <property type="entry name" value="Formin, FH2 domain"/>
    <property type="match status" value="1"/>
</dbReference>
<dbReference type="GO" id="GO:0005829">
    <property type="term" value="C:cytosol"/>
    <property type="evidence" value="ECO:0007669"/>
    <property type="project" value="TreeGrafter"/>
</dbReference>
<dbReference type="InterPro" id="IPR001265">
    <property type="entry name" value="Formin_Cappuccino_subfam"/>
</dbReference>
<dbReference type="PROSITE" id="PS51444">
    <property type="entry name" value="FH2"/>
    <property type="match status" value="1"/>
</dbReference>
<reference evidence="3" key="1">
    <citation type="submission" date="2021-04" db="EMBL/GenBank/DDBJ databases">
        <authorList>
            <consortium name="Molecular Ecology Group"/>
        </authorList>
    </citation>
    <scope>NUCLEOTIDE SEQUENCE</scope>
</reference>
<dbReference type="PANTHER" id="PTHR45857">
    <property type="entry name" value="FORMIN-LIKE PROTEIN"/>
    <property type="match status" value="1"/>
</dbReference>
<dbReference type="SMART" id="SM00498">
    <property type="entry name" value="FH2"/>
    <property type="match status" value="1"/>
</dbReference>
<dbReference type="PANTHER" id="PTHR45857:SF4">
    <property type="entry name" value="FORMIN-LIKE PROTEIN"/>
    <property type="match status" value="1"/>
</dbReference>
<evidence type="ECO:0000259" key="2">
    <source>
        <dbReference type="PROSITE" id="PS51444"/>
    </source>
</evidence>
<feature type="non-terminal residue" evidence="3">
    <location>
        <position position="467"/>
    </location>
</feature>
<dbReference type="Proteomes" id="UP000678393">
    <property type="component" value="Unassembled WGS sequence"/>
</dbReference>
<dbReference type="GO" id="GO:0016477">
    <property type="term" value="P:cell migration"/>
    <property type="evidence" value="ECO:0007669"/>
    <property type="project" value="TreeGrafter"/>
</dbReference>
<sequence length="467" mass="53766">MTIKKKIQTKYRLPILNWTPLKPQQLKGTIFSDLDDEKLYTVIDFSEFEDIFRLGPAGALMAGGDGTPKMLKKNKKQESVSLLEPNRLRNVAITRRKIELTNDDIVKAINGLDIKKLSLDIVDIMLTILPNDQEMKAYKIFERDRRPVSVLSDEDKFMLQMVKVERLTPKLQIMSFIGNFYDNIHQLQPQVNAVIAASMSLKNSHKVRKIMEIILALGNYMNSNKRGAVYGFKLQSLDMLVDTKSGDKKTTLMHFLAMTVHDKFPDLLNFDSELRFLDKAAVVSMENISTDIHELERGMELTKRESQLRKDSRDYPLILKDFLANADDKFKKLLGDVKTAQDSYKKVVEFYGENPRSISPAQFFSQIVRFVNSFKQALLDNERRRKLEHGLMEPEVQPIKKKDKKMTQSSAVSEYFSLSAVSDVKEKRRLLNTNEPYRRADALRKSQRRRAEIIIQSQQSGSGGEVF</sequence>
<dbReference type="GO" id="GO:0005884">
    <property type="term" value="C:actin filament"/>
    <property type="evidence" value="ECO:0007669"/>
    <property type="project" value="InterPro"/>
</dbReference>
<accession>A0A8S3YXW1</accession>
<keyword evidence="4" id="KW-1185">Reference proteome</keyword>
<dbReference type="GO" id="GO:0008017">
    <property type="term" value="F:microtubule binding"/>
    <property type="evidence" value="ECO:0007669"/>
    <property type="project" value="InterPro"/>
</dbReference>
<dbReference type="EMBL" id="CAJHNH020000887">
    <property type="protein sequence ID" value="CAG5120372.1"/>
    <property type="molecule type" value="Genomic_DNA"/>
</dbReference>